<keyword evidence="1" id="KW-1133">Transmembrane helix</keyword>
<name>A0A1Q9E8M2_SYMMI</name>
<proteinExistence type="predicted"/>
<feature type="transmembrane region" description="Helical" evidence="1">
    <location>
        <begin position="20"/>
        <end position="44"/>
    </location>
</feature>
<sequence length="289" mass="31299">MKGRRAATFCRSPLSSLKIVVNIITIVVTFADTIVVIVVITDAISIDVVIVASIIVLTIVKIIVVVTVAVIIATVVVIIMLITIVITIVVFIVAVIIAAIIVTIAVIIIAIIVVSMSEEQPNWRRHAAILTLGSAGAAGAGAATEQIASLEFLAALAAVVVFDVPEASKCSFRRSVATDNKGNSHVVSRLLTTKFPLNAFLMELGIQLQRRGAELHLFWLPRRQNVEADAWTNNDTARFDPFWRVRLDVSSFKGVLLREFLDTGMQLYQEVKKSKAARGGSKVQKIATC</sequence>
<evidence type="ECO:0000313" key="2">
    <source>
        <dbReference type="EMBL" id="OLQ03773.1"/>
    </source>
</evidence>
<dbReference type="AlphaFoldDB" id="A0A1Q9E8M2"/>
<keyword evidence="3" id="KW-1185">Reference proteome</keyword>
<dbReference type="Proteomes" id="UP000186817">
    <property type="component" value="Unassembled WGS sequence"/>
</dbReference>
<dbReference type="OrthoDB" id="416988at2759"/>
<feature type="transmembrane region" description="Helical" evidence="1">
    <location>
        <begin position="50"/>
        <end position="81"/>
    </location>
</feature>
<feature type="transmembrane region" description="Helical" evidence="1">
    <location>
        <begin position="88"/>
        <end position="114"/>
    </location>
</feature>
<accession>A0A1Q9E8M2</accession>
<comment type="caution">
    <text evidence="2">The sequence shown here is derived from an EMBL/GenBank/DDBJ whole genome shotgun (WGS) entry which is preliminary data.</text>
</comment>
<dbReference type="EMBL" id="LSRX01000227">
    <property type="protein sequence ID" value="OLQ03773.1"/>
    <property type="molecule type" value="Genomic_DNA"/>
</dbReference>
<gene>
    <name evidence="2" type="ORF">AK812_SmicGene13219</name>
</gene>
<keyword evidence="1" id="KW-0472">Membrane</keyword>
<reference evidence="2 3" key="1">
    <citation type="submission" date="2016-02" db="EMBL/GenBank/DDBJ databases">
        <title>Genome analysis of coral dinoflagellate symbionts highlights evolutionary adaptations to a symbiotic lifestyle.</title>
        <authorList>
            <person name="Aranda M."/>
            <person name="Li Y."/>
            <person name="Liew Y.J."/>
            <person name="Baumgarten S."/>
            <person name="Simakov O."/>
            <person name="Wilson M."/>
            <person name="Piel J."/>
            <person name="Ashoor H."/>
            <person name="Bougouffa S."/>
            <person name="Bajic V.B."/>
            <person name="Ryu T."/>
            <person name="Ravasi T."/>
            <person name="Bayer T."/>
            <person name="Micklem G."/>
            <person name="Kim H."/>
            <person name="Bhak J."/>
            <person name="Lajeunesse T.C."/>
            <person name="Voolstra C.R."/>
        </authorList>
    </citation>
    <scope>NUCLEOTIDE SEQUENCE [LARGE SCALE GENOMIC DNA]</scope>
    <source>
        <strain evidence="2 3">CCMP2467</strain>
    </source>
</reference>
<evidence type="ECO:0000256" key="1">
    <source>
        <dbReference type="SAM" id="Phobius"/>
    </source>
</evidence>
<organism evidence="2 3">
    <name type="scientific">Symbiodinium microadriaticum</name>
    <name type="common">Dinoflagellate</name>
    <name type="synonym">Zooxanthella microadriatica</name>
    <dbReference type="NCBI Taxonomy" id="2951"/>
    <lineage>
        <taxon>Eukaryota</taxon>
        <taxon>Sar</taxon>
        <taxon>Alveolata</taxon>
        <taxon>Dinophyceae</taxon>
        <taxon>Suessiales</taxon>
        <taxon>Symbiodiniaceae</taxon>
        <taxon>Symbiodinium</taxon>
    </lineage>
</organism>
<evidence type="ECO:0000313" key="3">
    <source>
        <dbReference type="Proteomes" id="UP000186817"/>
    </source>
</evidence>
<protein>
    <submittedName>
        <fullName evidence="2">Uncharacterized protein</fullName>
    </submittedName>
</protein>
<keyword evidence="1" id="KW-0812">Transmembrane</keyword>